<evidence type="ECO:0000256" key="1">
    <source>
        <dbReference type="ARBA" id="ARBA00010940"/>
    </source>
</evidence>
<evidence type="ECO:0000256" key="4">
    <source>
        <dbReference type="ARBA" id="ARBA00023163"/>
    </source>
</evidence>
<evidence type="ECO:0000313" key="9">
    <source>
        <dbReference type="Proteomes" id="UP000792457"/>
    </source>
</evidence>
<dbReference type="InterPro" id="IPR003316">
    <property type="entry name" value="E2F_WHTH_DNA-bd_dom"/>
</dbReference>
<dbReference type="PANTHER" id="PTHR12081:SF7">
    <property type="entry name" value="TRANSCRIPTION FACTOR EFL-3"/>
    <property type="match status" value="1"/>
</dbReference>
<dbReference type="InterPro" id="IPR036388">
    <property type="entry name" value="WH-like_DNA-bd_sf"/>
</dbReference>
<keyword evidence="2 5" id="KW-0805">Transcription regulation</keyword>
<feature type="domain" description="E2F/DP family winged-helix DNA-binding" evidence="7">
    <location>
        <begin position="109"/>
        <end position="189"/>
    </location>
</feature>
<comment type="subcellular location">
    <subcellularLocation>
        <location evidence="5">Nucleus</location>
    </subcellularLocation>
</comment>
<sequence>MEVKTYRRIVLGELGNTGKKPISRNLTREPGIFRWSNCSSVKEEIAKRPVNHYEDPKSPTHLTNLELLTKVASGIASDTDKGTIPEFGDENMNFNDDNSRELETNSKPRKEKSLSILCDKFLKLYPLKLKPGNYIEISLDQATQFIGTDRRRIYDILIVLECLQMASKVEVTEDSISFNEDREDLNVLDPLQINIQTQKVLSNSGAPCKSSLLTGDIQEQKIEDEADIDHKDSSLGIMCQKFLMLFLVKSKSAPMMYRGVLNSQNKLLHVSASYKMLLQQPNMSTSPSSVCSTYCRCEICSVIQFLTLCNKAAASTHQQLVEMYGSEVITLDNAAKILLGSSGVIKDCHKVKTKVRRLYDIANVLSSLELIKKVNAASGGDLSSGSLMRSNKKPAFQYIGPNVEPKPLPDHAKVI</sequence>
<protein>
    <recommendedName>
        <fullName evidence="7">E2F/DP family winged-helix DNA-binding domain-containing protein</fullName>
    </recommendedName>
</protein>
<accession>A0A8K0KRX6</accession>
<evidence type="ECO:0000259" key="7">
    <source>
        <dbReference type="SMART" id="SM01372"/>
    </source>
</evidence>
<gene>
    <name evidence="8" type="ORF">J437_LFUL018507</name>
</gene>
<dbReference type="EMBL" id="KZ309410">
    <property type="protein sequence ID" value="KAG8238665.1"/>
    <property type="molecule type" value="Genomic_DNA"/>
</dbReference>
<dbReference type="InterPro" id="IPR036390">
    <property type="entry name" value="WH_DNA-bd_sf"/>
</dbReference>
<dbReference type="GO" id="GO:0090575">
    <property type="term" value="C:RNA polymerase II transcription regulator complex"/>
    <property type="evidence" value="ECO:0007669"/>
    <property type="project" value="TreeGrafter"/>
</dbReference>
<dbReference type="GO" id="GO:0000981">
    <property type="term" value="F:DNA-binding transcription factor activity, RNA polymerase II-specific"/>
    <property type="evidence" value="ECO:0007669"/>
    <property type="project" value="TreeGrafter"/>
</dbReference>
<dbReference type="Proteomes" id="UP000792457">
    <property type="component" value="Unassembled WGS sequence"/>
</dbReference>
<dbReference type="OrthoDB" id="5318at2759"/>
<dbReference type="PANTHER" id="PTHR12081">
    <property type="entry name" value="TRANSCRIPTION FACTOR E2F"/>
    <property type="match status" value="1"/>
</dbReference>
<comment type="similarity">
    <text evidence="1 5">Belongs to the E2F/DP family.</text>
</comment>
<dbReference type="SUPFAM" id="SSF46785">
    <property type="entry name" value="Winged helix' DNA-binding domain"/>
    <property type="match status" value="2"/>
</dbReference>
<feature type="region of interest" description="Disordered" evidence="6">
    <location>
        <begin position="79"/>
        <end position="107"/>
    </location>
</feature>
<dbReference type="Pfam" id="PF02319">
    <property type="entry name" value="WHD_E2F_TDP"/>
    <property type="match status" value="2"/>
</dbReference>
<keyword evidence="9" id="KW-1185">Reference proteome</keyword>
<organism evidence="8 9">
    <name type="scientific">Ladona fulva</name>
    <name type="common">Scarce chaser dragonfly</name>
    <name type="synonym">Libellula fulva</name>
    <dbReference type="NCBI Taxonomy" id="123851"/>
    <lineage>
        <taxon>Eukaryota</taxon>
        <taxon>Metazoa</taxon>
        <taxon>Ecdysozoa</taxon>
        <taxon>Arthropoda</taxon>
        <taxon>Hexapoda</taxon>
        <taxon>Insecta</taxon>
        <taxon>Pterygota</taxon>
        <taxon>Palaeoptera</taxon>
        <taxon>Odonata</taxon>
        <taxon>Epiprocta</taxon>
        <taxon>Anisoptera</taxon>
        <taxon>Libelluloidea</taxon>
        <taxon>Libellulidae</taxon>
        <taxon>Ladona</taxon>
    </lineage>
</organism>
<evidence type="ECO:0000256" key="5">
    <source>
        <dbReference type="RuleBase" id="RU003796"/>
    </source>
</evidence>
<name>A0A8K0KRX6_LADFU</name>
<feature type="compositionally biased region" description="Basic and acidic residues" evidence="6">
    <location>
        <begin position="97"/>
        <end position="107"/>
    </location>
</feature>
<proteinExistence type="inferred from homology"/>
<evidence type="ECO:0000313" key="8">
    <source>
        <dbReference type="EMBL" id="KAG8238665.1"/>
    </source>
</evidence>
<reference evidence="8" key="1">
    <citation type="submission" date="2013-04" db="EMBL/GenBank/DDBJ databases">
        <authorList>
            <person name="Qu J."/>
            <person name="Murali S.C."/>
            <person name="Bandaranaike D."/>
            <person name="Bellair M."/>
            <person name="Blankenburg K."/>
            <person name="Chao H."/>
            <person name="Dinh H."/>
            <person name="Doddapaneni H."/>
            <person name="Downs B."/>
            <person name="Dugan-Rocha S."/>
            <person name="Elkadiri S."/>
            <person name="Gnanaolivu R.D."/>
            <person name="Hernandez B."/>
            <person name="Javaid M."/>
            <person name="Jayaseelan J.C."/>
            <person name="Lee S."/>
            <person name="Li M."/>
            <person name="Ming W."/>
            <person name="Munidasa M."/>
            <person name="Muniz J."/>
            <person name="Nguyen L."/>
            <person name="Ongeri F."/>
            <person name="Osuji N."/>
            <person name="Pu L.-L."/>
            <person name="Puazo M."/>
            <person name="Qu C."/>
            <person name="Quiroz J."/>
            <person name="Raj R."/>
            <person name="Weissenberger G."/>
            <person name="Xin Y."/>
            <person name="Zou X."/>
            <person name="Han Y."/>
            <person name="Richards S."/>
            <person name="Worley K."/>
            <person name="Muzny D."/>
            <person name="Gibbs R."/>
        </authorList>
    </citation>
    <scope>NUCLEOTIDE SEQUENCE</scope>
    <source>
        <strain evidence="8">Sampled in the wild</strain>
    </source>
</reference>
<evidence type="ECO:0000256" key="6">
    <source>
        <dbReference type="SAM" id="MobiDB-lite"/>
    </source>
</evidence>
<dbReference type="InterPro" id="IPR015633">
    <property type="entry name" value="E2F"/>
</dbReference>
<evidence type="ECO:0000256" key="3">
    <source>
        <dbReference type="ARBA" id="ARBA00023125"/>
    </source>
</evidence>
<dbReference type="GO" id="GO:0000978">
    <property type="term" value="F:RNA polymerase II cis-regulatory region sequence-specific DNA binding"/>
    <property type="evidence" value="ECO:0007669"/>
    <property type="project" value="InterPro"/>
</dbReference>
<keyword evidence="5" id="KW-0539">Nucleus</keyword>
<comment type="caution">
    <text evidence="8">The sequence shown here is derived from an EMBL/GenBank/DDBJ whole genome shotgun (WGS) entry which is preliminary data.</text>
</comment>
<keyword evidence="4 5" id="KW-0804">Transcription</keyword>
<dbReference type="AlphaFoldDB" id="A0A8K0KRX6"/>
<dbReference type="Gene3D" id="1.10.10.10">
    <property type="entry name" value="Winged helix-like DNA-binding domain superfamily/Winged helix DNA-binding domain"/>
    <property type="match status" value="2"/>
</dbReference>
<feature type="domain" description="E2F/DP family winged-helix DNA-binding" evidence="7">
    <location>
        <begin position="230"/>
        <end position="400"/>
    </location>
</feature>
<dbReference type="SMART" id="SM01372">
    <property type="entry name" value="E2F_TDP"/>
    <property type="match status" value="2"/>
</dbReference>
<keyword evidence="3 5" id="KW-0238">DNA-binding</keyword>
<evidence type="ECO:0000256" key="2">
    <source>
        <dbReference type="ARBA" id="ARBA00023015"/>
    </source>
</evidence>
<reference evidence="8" key="2">
    <citation type="submission" date="2017-10" db="EMBL/GenBank/DDBJ databases">
        <title>Ladona fulva Genome sequencing and assembly.</title>
        <authorList>
            <person name="Murali S."/>
            <person name="Richards S."/>
            <person name="Bandaranaike D."/>
            <person name="Bellair M."/>
            <person name="Blankenburg K."/>
            <person name="Chao H."/>
            <person name="Dinh H."/>
            <person name="Doddapaneni H."/>
            <person name="Dugan-Rocha S."/>
            <person name="Elkadiri S."/>
            <person name="Gnanaolivu R."/>
            <person name="Hernandez B."/>
            <person name="Skinner E."/>
            <person name="Javaid M."/>
            <person name="Lee S."/>
            <person name="Li M."/>
            <person name="Ming W."/>
            <person name="Munidasa M."/>
            <person name="Muniz J."/>
            <person name="Nguyen L."/>
            <person name="Hughes D."/>
            <person name="Osuji N."/>
            <person name="Pu L.-L."/>
            <person name="Puazo M."/>
            <person name="Qu C."/>
            <person name="Quiroz J."/>
            <person name="Raj R."/>
            <person name="Weissenberger G."/>
            <person name="Xin Y."/>
            <person name="Zou X."/>
            <person name="Han Y."/>
            <person name="Worley K."/>
            <person name="Muzny D."/>
            <person name="Gibbs R."/>
        </authorList>
    </citation>
    <scope>NUCLEOTIDE SEQUENCE</scope>
    <source>
        <strain evidence="8">Sampled in the wild</strain>
    </source>
</reference>